<sequence length="34" mass="3944">MDRSPERTPPPKKQKKPRTHTVHHRASSASQPRN</sequence>
<feature type="compositionally biased region" description="Basic residues" evidence="1">
    <location>
        <begin position="10"/>
        <end position="26"/>
    </location>
</feature>
<evidence type="ECO:0000256" key="1">
    <source>
        <dbReference type="SAM" id="MobiDB-lite"/>
    </source>
</evidence>
<dbReference type="EMBL" id="CAJOBG010115980">
    <property type="protein sequence ID" value="CAF4759080.1"/>
    <property type="molecule type" value="Genomic_DNA"/>
</dbReference>
<feature type="non-terminal residue" evidence="2">
    <location>
        <position position="1"/>
    </location>
</feature>
<evidence type="ECO:0000313" key="3">
    <source>
        <dbReference type="Proteomes" id="UP000663866"/>
    </source>
</evidence>
<dbReference type="Proteomes" id="UP000663866">
    <property type="component" value="Unassembled WGS sequence"/>
</dbReference>
<reference evidence="2" key="1">
    <citation type="submission" date="2021-02" db="EMBL/GenBank/DDBJ databases">
        <authorList>
            <person name="Nowell W R."/>
        </authorList>
    </citation>
    <scope>NUCLEOTIDE SEQUENCE</scope>
</reference>
<comment type="caution">
    <text evidence="2">The sequence shown here is derived from an EMBL/GenBank/DDBJ whole genome shotgun (WGS) entry which is preliminary data.</text>
</comment>
<gene>
    <name evidence="2" type="ORF">OVN521_LOCUS50420</name>
</gene>
<protein>
    <submittedName>
        <fullName evidence="2">Uncharacterized protein</fullName>
    </submittedName>
</protein>
<name>A0A821M1P0_9BILA</name>
<dbReference type="AlphaFoldDB" id="A0A821M1P0"/>
<evidence type="ECO:0000313" key="2">
    <source>
        <dbReference type="EMBL" id="CAF4759080.1"/>
    </source>
</evidence>
<accession>A0A821M1P0</accession>
<feature type="region of interest" description="Disordered" evidence="1">
    <location>
        <begin position="1"/>
        <end position="34"/>
    </location>
</feature>
<organism evidence="2 3">
    <name type="scientific">Rotaria magnacalcarata</name>
    <dbReference type="NCBI Taxonomy" id="392030"/>
    <lineage>
        <taxon>Eukaryota</taxon>
        <taxon>Metazoa</taxon>
        <taxon>Spiralia</taxon>
        <taxon>Gnathifera</taxon>
        <taxon>Rotifera</taxon>
        <taxon>Eurotatoria</taxon>
        <taxon>Bdelloidea</taxon>
        <taxon>Philodinida</taxon>
        <taxon>Philodinidae</taxon>
        <taxon>Rotaria</taxon>
    </lineage>
</organism>
<proteinExistence type="predicted"/>
<keyword evidence="3" id="KW-1185">Reference proteome</keyword>